<dbReference type="RefSeq" id="YP_009801504.1">
    <property type="nucleotide sequence ID" value="NC_047972.1"/>
</dbReference>
<dbReference type="GeneID" id="54992021"/>
<keyword evidence="2" id="KW-1185">Reference proteome</keyword>
<organism evidence="1 2">
    <name type="scientific">Microbacterium phage Appa</name>
    <dbReference type="NCBI Taxonomy" id="2182350"/>
    <lineage>
        <taxon>Viruses</taxon>
        <taxon>Duplodnaviria</taxon>
        <taxon>Heunggongvirae</taxon>
        <taxon>Uroviricota</taxon>
        <taxon>Caudoviricetes</taxon>
        <taxon>Appavirus</taxon>
        <taxon>Appavirus appa</taxon>
    </lineage>
</organism>
<gene>
    <name evidence="1" type="primary">27</name>
    <name evidence="1" type="ORF">PBI_APPA_27</name>
</gene>
<dbReference type="Proteomes" id="UP000246517">
    <property type="component" value="Segment"/>
</dbReference>
<accession>A0A2U8UHT3</accession>
<proteinExistence type="predicted"/>
<protein>
    <submittedName>
        <fullName evidence="1">Uncharacterized protein</fullName>
    </submittedName>
</protein>
<reference evidence="1 2" key="1">
    <citation type="submission" date="2018-03" db="EMBL/GenBank/DDBJ databases">
        <authorList>
            <person name="Zack K.M."/>
            <person name="Garlena R.A."/>
            <person name="Russell D.A."/>
            <person name="Pope W.H."/>
            <person name="Jacobs-Sera D."/>
            <person name="Hatfull G.F."/>
        </authorList>
    </citation>
    <scope>NUCLEOTIDE SEQUENCE [LARGE SCALE GENOMIC DNA]</scope>
</reference>
<evidence type="ECO:0000313" key="2">
    <source>
        <dbReference type="Proteomes" id="UP000246517"/>
    </source>
</evidence>
<name>A0A2U8UHT3_9CAUD</name>
<sequence>MIGRLARDAPRLLSMEISDLTDEDRETILASLRARRDEGVERPLLPLDFDADGDGICDAFGLDAFGSLVLVSGVDIADTLAVSDGTGFETPDDDDEGDDDV</sequence>
<dbReference type="KEGG" id="vg:54992021"/>
<dbReference type="EMBL" id="MH153799">
    <property type="protein sequence ID" value="AWN03209.2"/>
    <property type="molecule type" value="Genomic_DNA"/>
</dbReference>
<evidence type="ECO:0000313" key="1">
    <source>
        <dbReference type="EMBL" id="AWN03209.2"/>
    </source>
</evidence>